<dbReference type="AlphaFoldDB" id="A0AAD4KWG5"/>
<dbReference type="PANTHER" id="PTHR47098">
    <property type="entry name" value="PROTEIN MAK32"/>
    <property type="match status" value="1"/>
</dbReference>
<organism evidence="2 3">
    <name type="scientific">Talaromyces proteolyticus</name>
    <dbReference type="NCBI Taxonomy" id="1131652"/>
    <lineage>
        <taxon>Eukaryota</taxon>
        <taxon>Fungi</taxon>
        <taxon>Dikarya</taxon>
        <taxon>Ascomycota</taxon>
        <taxon>Pezizomycotina</taxon>
        <taxon>Eurotiomycetes</taxon>
        <taxon>Eurotiomycetidae</taxon>
        <taxon>Eurotiales</taxon>
        <taxon>Trichocomaceae</taxon>
        <taxon>Talaromyces</taxon>
        <taxon>Talaromyces sect. Bacilispori</taxon>
    </lineage>
</organism>
<evidence type="ECO:0000313" key="3">
    <source>
        <dbReference type="Proteomes" id="UP001201262"/>
    </source>
</evidence>
<dbReference type="Pfam" id="PF00294">
    <property type="entry name" value="PfkB"/>
    <property type="match status" value="1"/>
</dbReference>
<protein>
    <submittedName>
        <fullName evidence="2">PfkB family carbohydrate kinase</fullName>
    </submittedName>
</protein>
<evidence type="ECO:0000259" key="1">
    <source>
        <dbReference type="Pfam" id="PF00294"/>
    </source>
</evidence>
<dbReference type="PANTHER" id="PTHR47098:SF2">
    <property type="entry name" value="PROTEIN MAK32"/>
    <property type="match status" value="1"/>
</dbReference>
<keyword evidence="2" id="KW-0808">Transferase</keyword>
<dbReference type="Proteomes" id="UP001201262">
    <property type="component" value="Unassembled WGS sequence"/>
</dbReference>
<dbReference type="RefSeq" id="XP_046072882.1">
    <property type="nucleotide sequence ID" value="XM_046218132.1"/>
</dbReference>
<dbReference type="InterPro" id="IPR011611">
    <property type="entry name" value="PfkB_dom"/>
</dbReference>
<dbReference type="Gene3D" id="3.40.1190.20">
    <property type="match status" value="1"/>
</dbReference>
<reference evidence="2" key="1">
    <citation type="submission" date="2021-12" db="EMBL/GenBank/DDBJ databases">
        <title>Convergent genome expansion in fungi linked to evolution of root-endophyte symbiosis.</title>
        <authorList>
            <consortium name="DOE Joint Genome Institute"/>
            <person name="Ke Y.-H."/>
            <person name="Bonito G."/>
            <person name="Liao H.-L."/>
            <person name="Looney B."/>
            <person name="Rojas-Flechas A."/>
            <person name="Nash J."/>
            <person name="Hameed K."/>
            <person name="Schadt C."/>
            <person name="Martin F."/>
            <person name="Crous P.W."/>
            <person name="Miettinen O."/>
            <person name="Magnuson J.K."/>
            <person name="Labbe J."/>
            <person name="Jacobson D."/>
            <person name="Doktycz M.J."/>
            <person name="Veneault-Fourrey C."/>
            <person name="Kuo A."/>
            <person name="Mondo S."/>
            <person name="Calhoun S."/>
            <person name="Riley R."/>
            <person name="Ohm R."/>
            <person name="LaButti K."/>
            <person name="Andreopoulos B."/>
            <person name="Pangilinan J."/>
            <person name="Nolan M."/>
            <person name="Tritt A."/>
            <person name="Clum A."/>
            <person name="Lipzen A."/>
            <person name="Daum C."/>
            <person name="Barry K."/>
            <person name="Grigoriev I.V."/>
            <person name="Vilgalys R."/>
        </authorList>
    </citation>
    <scope>NUCLEOTIDE SEQUENCE</scope>
    <source>
        <strain evidence="2">PMI_201</strain>
    </source>
</reference>
<gene>
    <name evidence="2" type="ORF">BGW36DRAFT_396204</name>
</gene>
<dbReference type="InterPro" id="IPR029056">
    <property type="entry name" value="Ribokinase-like"/>
</dbReference>
<accession>A0AAD4KWG5</accession>
<dbReference type="GO" id="GO:0016301">
    <property type="term" value="F:kinase activity"/>
    <property type="evidence" value="ECO:0007669"/>
    <property type="project" value="UniProtKB-KW"/>
</dbReference>
<dbReference type="EMBL" id="JAJTJA010000005">
    <property type="protein sequence ID" value="KAH8698418.1"/>
    <property type="molecule type" value="Genomic_DNA"/>
</dbReference>
<comment type="caution">
    <text evidence="2">The sequence shown here is derived from an EMBL/GenBank/DDBJ whole genome shotgun (WGS) entry which is preliminary data.</text>
</comment>
<sequence>MGDGDSSARGEDEVDFCTLGMFIIDDIEFEGSRPPVYGIIGGAGSFAVVGARMVAGKEHGKAVSWILDVGSDFPEDMMNIIQSWGTGCIIREDKERLTTRAWNGYGANEKRDFKYLTPKLRLEPSMLSHSQLFSKTFHMVCSSERCVNIVQEILHKRKSLQEHAPSLSASNPIFVWEPVPDRCTPEDQEKFLAACQMVDLVSPNELELGMMFGRPGWNAADEEDRELVRKILQSGIGLDRQGCLVIRAGKDGSYSYSKGRKGLWLPAYYQPQLGESSKVIDPTGAGNSFLGALVQGMISEGRQSHTLLDTTLTTSSHWDEIKTTWGNDGQVPKAMICATVAAGFVVEQIGVPSVSKAANGRETWNGTEFIERLRIYTQRLCKTLEQSSQSHDWLID</sequence>
<keyword evidence="3" id="KW-1185">Reference proteome</keyword>
<dbReference type="GeneID" id="70248419"/>
<evidence type="ECO:0000313" key="2">
    <source>
        <dbReference type="EMBL" id="KAH8698418.1"/>
    </source>
</evidence>
<proteinExistence type="predicted"/>
<keyword evidence="2" id="KW-0418">Kinase</keyword>
<name>A0AAD4KWG5_9EURO</name>
<dbReference type="SUPFAM" id="SSF53613">
    <property type="entry name" value="Ribokinase-like"/>
    <property type="match status" value="1"/>
</dbReference>
<feature type="domain" description="Carbohydrate kinase PfkB" evidence="1">
    <location>
        <begin position="53"/>
        <end position="299"/>
    </location>
</feature>